<dbReference type="EMBL" id="JBANAX010000663">
    <property type="protein sequence ID" value="KAL1198561.1"/>
    <property type="molecule type" value="Genomic_DNA"/>
</dbReference>
<evidence type="ECO:0000259" key="1">
    <source>
        <dbReference type="Pfam" id="PF04434"/>
    </source>
</evidence>
<dbReference type="Proteomes" id="UP001558713">
    <property type="component" value="Unassembled WGS sequence"/>
</dbReference>
<evidence type="ECO:0000313" key="2">
    <source>
        <dbReference type="EMBL" id="KAL1198561.1"/>
    </source>
</evidence>
<dbReference type="Pfam" id="PF04434">
    <property type="entry name" value="SWIM"/>
    <property type="match status" value="1"/>
</dbReference>
<feature type="domain" description="SWIM-type" evidence="1">
    <location>
        <begin position="45"/>
        <end position="66"/>
    </location>
</feature>
<reference evidence="2 3" key="1">
    <citation type="submission" date="2024-04" db="EMBL/GenBank/DDBJ databases">
        <title>Genome assembly C_amara_ONT_v2.</title>
        <authorList>
            <person name="Yant L."/>
            <person name="Moore C."/>
            <person name="Slenker M."/>
        </authorList>
    </citation>
    <scope>NUCLEOTIDE SEQUENCE [LARGE SCALE GENOMIC DNA]</scope>
    <source>
        <tissue evidence="2">Leaf</tissue>
    </source>
</reference>
<protein>
    <recommendedName>
        <fullName evidence="1">SWIM-type domain-containing protein</fullName>
    </recommendedName>
</protein>
<dbReference type="InterPro" id="IPR007527">
    <property type="entry name" value="Znf_SWIM"/>
</dbReference>
<proteinExistence type="predicted"/>
<accession>A0ABD0ZXI8</accession>
<comment type="caution">
    <text evidence="2">The sequence shown here is derived from an EMBL/GenBank/DDBJ whole genome shotgun (WGS) entry which is preliminary data.</text>
</comment>
<gene>
    <name evidence="2" type="ORF">V5N11_021639</name>
</gene>
<dbReference type="AlphaFoldDB" id="A0ABD0ZXI8"/>
<name>A0ABD0ZXI8_CARAN</name>
<sequence length="165" mass="18825">MDRQIPEEVSKELDNHLASSIGLSTVKCLAWEFEVSIGSASTYQYSVDLLQRTCSCREFQLLKIICHGVEYKKLVDNAFKKTVWVASMSGVILPVLDPDDIFVPEEIWQREVFPPKSRRHSRRPLKKRILSTGEYEVARKKSRSNKCGRCGKGGHNRVTCREPLG</sequence>
<keyword evidence="3" id="KW-1185">Reference proteome</keyword>
<evidence type="ECO:0000313" key="3">
    <source>
        <dbReference type="Proteomes" id="UP001558713"/>
    </source>
</evidence>
<organism evidence="2 3">
    <name type="scientific">Cardamine amara subsp. amara</name>
    <dbReference type="NCBI Taxonomy" id="228776"/>
    <lineage>
        <taxon>Eukaryota</taxon>
        <taxon>Viridiplantae</taxon>
        <taxon>Streptophyta</taxon>
        <taxon>Embryophyta</taxon>
        <taxon>Tracheophyta</taxon>
        <taxon>Spermatophyta</taxon>
        <taxon>Magnoliopsida</taxon>
        <taxon>eudicotyledons</taxon>
        <taxon>Gunneridae</taxon>
        <taxon>Pentapetalae</taxon>
        <taxon>rosids</taxon>
        <taxon>malvids</taxon>
        <taxon>Brassicales</taxon>
        <taxon>Brassicaceae</taxon>
        <taxon>Cardamineae</taxon>
        <taxon>Cardamine</taxon>
    </lineage>
</organism>